<evidence type="ECO:0000313" key="3">
    <source>
        <dbReference type="Proteomes" id="UP000664109"/>
    </source>
</evidence>
<dbReference type="RefSeq" id="WP_205371569.1">
    <property type="nucleotide sequence ID" value="NZ_JAFEJA010000001.1"/>
</dbReference>
<feature type="compositionally biased region" description="Basic and acidic residues" evidence="1">
    <location>
        <begin position="47"/>
        <end position="57"/>
    </location>
</feature>
<dbReference type="Proteomes" id="UP000664109">
    <property type="component" value="Unassembled WGS sequence"/>
</dbReference>
<keyword evidence="3" id="KW-1185">Reference proteome</keyword>
<comment type="caution">
    <text evidence="2">The sequence shown here is derived from an EMBL/GenBank/DDBJ whole genome shotgun (WGS) entry which is preliminary data.</text>
</comment>
<dbReference type="EMBL" id="JAFEJA010000001">
    <property type="protein sequence ID" value="MBM9617136.1"/>
    <property type="molecule type" value="Genomic_DNA"/>
</dbReference>
<reference evidence="2 3" key="1">
    <citation type="journal article" date="2016" name="Arch. Microbiol.">
        <title>Streptomyces zhihengii sp. nov., isolated from rhizospheric soil of Psammosilene tunicoides.</title>
        <authorList>
            <person name="Huang M.J."/>
            <person name="Fei J.J."/>
            <person name="Salam N."/>
            <person name="Kim C.J."/>
            <person name="Hozzein W.N."/>
            <person name="Xiao M."/>
            <person name="Huang H.Q."/>
            <person name="Li W.J."/>
        </authorList>
    </citation>
    <scope>NUCLEOTIDE SEQUENCE [LARGE SCALE GENOMIC DNA]</scope>
    <source>
        <strain evidence="2 3">YIM T102</strain>
    </source>
</reference>
<gene>
    <name evidence="2" type="ORF">JE024_00020</name>
</gene>
<name>A0ABS2UHH7_9ACTN</name>
<evidence type="ECO:0000256" key="1">
    <source>
        <dbReference type="SAM" id="MobiDB-lite"/>
    </source>
</evidence>
<evidence type="ECO:0000313" key="2">
    <source>
        <dbReference type="EMBL" id="MBM9617136.1"/>
    </source>
</evidence>
<organism evidence="2 3">
    <name type="scientific">Streptomyces zhihengii</name>
    <dbReference type="NCBI Taxonomy" id="1818004"/>
    <lineage>
        <taxon>Bacteria</taxon>
        <taxon>Bacillati</taxon>
        <taxon>Actinomycetota</taxon>
        <taxon>Actinomycetes</taxon>
        <taxon>Kitasatosporales</taxon>
        <taxon>Streptomycetaceae</taxon>
        <taxon>Streptomyces</taxon>
    </lineage>
</organism>
<accession>A0ABS2UHH7</accession>
<sequence length="110" mass="11364">MTPTATSVGACCSPPRTGVDRPAWMSRSVDLPGPVGAEGGPVGRAVSADRELHRERSPLTGPIGSRPGSCPHRVTPGCRSGDGSVRAGTGVLHGRHRDAAVHRDVQRIPS</sequence>
<feature type="region of interest" description="Disordered" evidence="1">
    <location>
        <begin position="1"/>
        <end position="85"/>
    </location>
</feature>
<proteinExistence type="predicted"/>
<protein>
    <submittedName>
        <fullName evidence="2">Uncharacterized protein</fullName>
    </submittedName>
</protein>